<dbReference type="CDD" id="cd07012">
    <property type="entry name" value="PBP2_Bug_TTT"/>
    <property type="match status" value="1"/>
</dbReference>
<dbReference type="PANTHER" id="PTHR42928:SF5">
    <property type="entry name" value="BLR1237 PROTEIN"/>
    <property type="match status" value="1"/>
</dbReference>
<dbReference type="AlphaFoldDB" id="A0A4Q1HEN8"/>
<proteinExistence type="inferred from homology"/>
<dbReference type="SUPFAM" id="SSF53850">
    <property type="entry name" value="Periplasmic binding protein-like II"/>
    <property type="match status" value="1"/>
</dbReference>
<dbReference type="InterPro" id="IPR005064">
    <property type="entry name" value="BUG"/>
</dbReference>
<accession>A0A4Q1HEN8</accession>
<organism evidence="2 3">
    <name type="scientific">Achromobacter aloeverae</name>
    <dbReference type="NCBI Taxonomy" id="1750518"/>
    <lineage>
        <taxon>Bacteria</taxon>
        <taxon>Pseudomonadati</taxon>
        <taxon>Pseudomonadota</taxon>
        <taxon>Betaproteobacteria</taxon>
        <taxon>Burkholderiales</taxon>
        <taxon>Alcaligenaceae</taxon>
        <taxon>Achromobacter</taxon>
    </lineage>
</organism>
<dbReference type="OrthoDB" id="8681806at2"/>
<dbReference type="RefSeq" id="WP_129153540.1">
    <property type="nucleotide sequence ID" value="NZ_JBHSDO010000018.1"/>
</dbReference>
<gene>
    <name evidence="2" type="ORF">C7R54_25120</name>
</gene>
<dbReference type="PIRSF" id="PIRSF017082">
    <property type="entry name" value="YflP"/>
    <property type="match status" value="1"/>
</dbReference>
<dbReference type="PANTHER" id="PTHR42928">
    <property type="entry name" value="TRICARBOXYLATE-BINDING PROTEIN"/>
    <property type="match status" value="1"/>
</dbReference>
<evidence type="ECO:0000313" key="3">
    <source>
        <dbReference type="Proteomes" id="UP000290849"/>
    </source>
</evidence>
<comment type="caution">
    <text evidence="2">The sequence shown here is derived from an EMBL/GenBank/DDBJ whole genome shotgun (WGS) entry which is preliminary data.</text>
</comment>
<dbReference type="EMBL" id="PYAL01000008">
    <property type="protein sequence ID" value="RXN84641.1"/>
    <property type="molecule type" value="Genomic_DNA"/>
</dbReference>
<evidence type="ECO:0000313" key="2">
    <source>
        <dbReference type="EMBL" id="RXN84641.1"/>
    </source>
</evidence>
<dbReference type="Gene3D" id="3.40.190.150">
    <property type="entry name" value="Bordetella uptake gene, domain 1"/>
    <property type="match status" value="1"/>
</dbReference>
<name>A0A4Q1HEN8_9BURK</name>
<dbReference type="Proteomes" id="UP000290849">
    <property type="component" value="Unassembled WGS sequence"/>
</dbReference>
<dbReference type="Pfam" id="PF03401">
    <property type="entry name" value="TctC"/>
    <property type="match status" value="1"/>
</dbReference>
<dbReference type="InterPro" id="IPR042100">
    <property type="entry name" value="Bug_dom1"/>
</dbReference>
<protein>
    <recommendedName>
        <fullName evidence="4">Tripartite tricarboxylate transporter substrate binding protein</fullName>
    </recommendedName>
</protein>
<reference evidence="2 3" key="1">
    <citation type="journal article" date="2017" name="Int. J. Syst. Evol. Microbiol.">
        <title>Achromobacter aloeverae sp. nov., isolated from the root of Aloe vera (L.) Burm.f.</title>
        <authorList>
            <person name="Kuncharoen N."/>
            <person name="Muramatsu Y."/>
            <person name="Shibata C."/>
            <person name="Kamakura Y."/>
            <person name="Nakagawa Y."/>
            <person name="Tanasupawat S."/>
        </authorList>
    </citation>
    <scope>NUCLEOTIDE SEQUENCE [LARGE SCALE GENOMIC DNA]</scope>
    <source>
        <strain evidence="2 3">AVA-1</strain>
    </source>
</reference>
<evidence type="ECO:0008006" key="4">
    <source>
        <dbReference type="Google" id="ProtNLM"/>
    </source>
</evidence>
<keyword evidence="3" id="KW-1185">Reference proteome</keyword>
<comment type="similarity">
    <text evidence="1">Belongs to the UPF0065 (bug) family.</text>
</comment>
<dbReference type="Gene3D" id="3.40.190.10">
    <property type="entry name" value="Periplasmic binding protein-like II"/>
    <property type="match status" value="1"/>
</dbReference>
<sequence>MGIGKKKLAEVVLITGVFPMCSMAMSPDQVVEVFPQRPITLVVGYAPGGGADVLARHLSRHMSEELGQRVIVEHRPGAAGTVAALSVARSVPDGYTVYMAGSSTLLHQLMRRDSGLDFSRDLTPIGIAAEVPFVIVAGNHVPAATLSDAMQIARAQPGKFSCASVGIGSVGNLVCDEIQRVAGVQLLHIPYKGDAQAMTEVISGRSDFYISSLAAVLPYITSGRARGMAVISGARIAQLPQVPGIEESGFMTATPPGWFALMAPTGTPSHAVARLNRSINTVLAMDEVRKVLADLGYIVPPAKQSPDAVEEYLAADAGRWSEMLRRTGAGTVH</sequence>
<evidence type="ECO:0000256" key="1">
    <source>
        <dbReference type="ARBA" id="ARBA00006987"/>
    </source>
</evidence>